<dbReference type="AlphaFoldDB" id="A0A1E5SZW5"/>
<protein>
    <recommendedName>
        <fullName evidence="2">Outer membrane protein beta-barrel domain-containing protein</fullName>
    </recommendedName>
</protein>
<name>A0A1E5SZW5_9BACT</name>
<evidence type="ECO:0000259" key="2">
    <source>
        <dbReference type="Pfam" id="PF14905"/>
    </source>
</evidence>
<dbReference type="SUPFAM" id="SSF49464">
    <property type="entry name" value="Carboxypeptidase regulatory domain-like"/>
    <property type="match status" value="1"/>
</dbReference>
<dbReference type="Proteomes" id="UP000095552">
    <property type="component" value="Unassembled WGS sequence"/>
</dbReference>
<organism evidence="3 4">
    <name type="scientific">Roseivirga misakiensis</name>
    <dbReference type="NCBI Taxonomy" id="1563681"/>
    <lineage>
        <taxon>Bacteria</taxon>
        <taxon>Pseudomonadati</taxon>
        <taxon>Bacteroidota</taxon>
        <taxon>Cytophagia</taxon>
        <taxon>Cytophagales</taxon>
        <taxon>Roseivirgaceae</taxon>
        <taxon>Roseivirga</taxon>
    </lineage>
</organism>
<proteinExistence type="predicted"/>
<dbReference type="EMBL" id="MDGQ01000005">
    <property type="protein sequence ID" value="OEK04597.1"/>
    <property type="molecule type" value="Genomic_DNA"/>
</dbReference>
<dbReference type="RefSeq" id="WP_069836101.1">
    <property type="nucleotide sequence ID" value="NZ_MDGQ01000005.1"/>
</dbReference>
<comment type="caution">
    <text evidence="3">The sequence shown here is derived from an EMBL/GenBank/DDBJ whole genome shotgun (WGS) entry which is preliminary data.</text>
</comment>
<sequence>MKKSLLIATLLGCFIYQAHAQQDLTGRVLDSARKPLSFATVVLLQPTDSVMKYFGVTNDKGVYQMKRVKSGEYLIQFSFTGLKTIYKPIIVPLDKPNLGDQLLFIDPKALDEVIVEAELIPIKFKTDTIEYNANAFKTREGAAVEELLEQLPGVEVDQEGNIKAQGEDVVKVLVDGKEFFGNDPKVATKNLPAKAIDKVQVLDRKTDQAVFTGIEDGERERTINLLLKADHKKGYFGEIKAGAGTNSSYTGETKIYRFSDKIQTAVLGLKNNINQFGFTYKGNDTFGQNSKGINESFAGGLNLSLNKTNGNRYFASYLGNSRKKNLLETAATQNFLETGNYDQTSRLTESERDRPNDIDFGVRHKIGDNQLIVIDGDVTIGANRTTSQTSANTALGTMDLNTFINNTLNTADEFALVSNNSYSLKIKGDDLQLGFKFGINYTDNENALDWTNITTFFEPEIANTVHQLRTDRVDRLNATANPTLTKKINNYWSTDLGITISSNKRNLNREEGTFNDRNELVGINIPAFNTLETTLKPTFTLRRATSKFVVNFSLGARGTRFEKSLSNTIGESPEYLFFTPRLIYRNQYRSGRRIEFRYNTNANFPSPNQLFPVENNLNQVNIYQGNFDLRPEFSHNVSFLWSVFDEFSFTSFFIRAMGNYTNNKINNSVTVNDQLIQTTTPVNTDGQTLLALNAELSAPIRSLGLNYSVSVLENWTNGFTLVNGQENETSTFNHSLTMSFENRSKEKVRINFGGTINYTQYDFSIAEISDDNFFNISYFSSLRYTPTKKWNFTANANVTNFNAQSFDESVTIPLISASVSYGFLQAEKATIGISTFDLLNKYQGFQRISTGNFLSQTEWNTIGQYFMLTLAYRFR</sequence>
<reference evidence="3 4" key="1">
    <citation type="submission" date="2016-08" db="EMBL/GenBank/DDBJ databases">
        <title>Draft genome of Fabibacter sp. strain SK-8.</title>
        <authorList>
            <person name="Wong S.-K."/>
            <person name="Hamasaki K."/>
            <person name="Yoshizawa S."/>
        </authorList>
    </citation>
    <scope>NUCLEOTIDE SEQUENCE [LARGE SCALE GENOMIC DNA]</scope>
    <source>
        <strain evidence="3 4">SK-8</strain>
    </source>
</reference>
<feature type="signal peptide" evidence="1">
    <location>
        <begin position="1"/>
        <end position="20"/>
    </location>
</feature>
<feature type="chain" id="PRO_5009185835" description="Outer membrane protein beta-barrel domain-containing protein" evidence="1">
    <location>
        <begin position="21"/>
        <end position="875"/>
    </location>
</feature>
<keyword evidence="4" id="KW-1185">Reference proteome</keyword>
<dbReference type="InterPro" id="IPR008969">
    <property type="entry name" value="CarboxyPept-like_regulatory"/>
</dbReference>
<feature type="domain" description="Outer membrane protein beta-barrel" evidence="2">
    <location>
        <begin position="435"/>
        <end position="872"/>
    </location>
</feature>
<evidence type="ECO:0000256" key="1">
    <source>
        <dbReference type="SAM" id="SignalP"/>
    </source>
</evidence>
<dbReference type="InterPro" id="IPR041700">
    <property type="entry name" value="OMP_b-brl_3"/>
</dbReference>
<accession>A0A1E5SZW5</accession>
<dbReference type="Pfam" id="PF14905">
    <property type="entry name" value="OMP_b-brl_3"/>
    <property type="match status" value="1"/>
</dbReference>
<dbReference type="OrthoDB" id="1682379at2"/>
<evidence type="ECO:0000313" key="3">
    <source>
        <dbReference type="EMBL" id="OEK04597.1"/>
    </source>
</evidence>
<dbReference type="STRING" id="1563681.BFP71_14140"/>
<dbReference type="SUPFAM" id="SSF56935">
    <property type="entry name" value="Porins"/>
    <property type="match status" value="1"/>
</dbReference>
<evidence type="ECO:0000313" key="4">
    <source>
        <dbReference type="Proteomes" id="UP000095552"/>
    </source>
</evidence>
<dbReference type="Pfam" id="PF13620">
    <property type="entry name" value="CarboxypepD_reg"/>
    <property type="match status" value="1"/>
</dbReference>
<keyword evidence="1" id="KW-0732">Signal</keyword>
<gene>
    <name evidence="3" type="ORF">BFP71_14140</name>
</gene>